<evidence type="ECO:0008006" key="3">
    <source>
        <dbReference type="Google" id="ProtNLM"/>
    </source>
</evidence>
<protein>
    <recommendedName>
        <fullName evidence="3">Lipoprotein</fullName>
    </recommendedName>
</protein>
<organism evidence="1 2">
    <name type="scientific">Dokdonella koreensis DS-123</name>
    <dbReference type="NCBI Taxonomy" id="1300342"/>
    <lineage>
        <taxon>Bacteria</taxon>
        <taxon>Pseudomonadati</taxon>
        <taxon>Pseudomonadota</taxon>
        <taxon>Gammaproteobacteria</taxon>
        <taxon>Lysobacterales</taxon>
        <taxon>Rhodanobacteraceae</taxon>
        <taxon>Dokdonella</taxon>
    </lineage>
</organism>
<dbReference type="KEGG" id="dko:I596_3172"/>
<gene>
    <name evidence="1" type="ORF">I596_3172</name>
</gene>
<name>A0A167H6G8_9GAMM</name>
<reference evidence="1 2" key="1">
    <citation type="submission" date="2016-04" db="EMBL/GenBank/DDBJ databases">
        <title>Complete genome sequence of Dokdonella koreensis DS-123T.</title>
        <authorList>
            <person name="Kim J.F."/>
            <person name="Lee H."/>
            <person name="Kwak M.-J."/>
        </authorList>
    </citation>
    <scope>NUCLEOTIDE SEQUENCE [LARGE SCALE GENOMIC DNA]</scope>
    <source>
        <strain evidence="1 2">DS-123</strain>
    </source>
</reference>
<evidence type="ECO:0000313" key="1">
    <source>
        <dbReference type="EMBL" id="ANB19162.1"/>
    </source>
</evidence>
<accession>A0A167H6G8</accession>
<dbReference type="EMBL" id="CP015249">
    <property type="protein sequence ID" value="ANB19162.1"/>
    <property type="molecule type" value="Genomic_DNA"/>
</dbReference>
<proteinExistence type="predicted"/>
<dbReference type="PROSITE" id="PS51257">
    <property type="entry name" value="PROKAR_LIPOPROTEIN"/>
    <property type="match status" value="1"/>
</dbReference>
<keyword evidence="2" id="KW-1185">Reference proteome</keyword>
<dbReference type="AlphaFoldDB" id="A0A167H6G8"/>
<dbReference type="STRING" id="1300342.I596_3172"/>
<evidence type="ECO:0000313" key="2">
    <source>
        <dbReference type="Proteomes" id="UP000076830"/>
    </source>
</evidence>
<sequence length="42" mass="4457">MTRRAGISPATGVVVFVACACIPRSIDDRPTPYPAADPARTR</sequence>
<dbReference type="Proteomes" id="UP000076830">
    <property type="component" value="Chromosome"/>
</dbReference>